<accession>A0A9W9ZRB7</accession>
<dbReference type="PROSITE" id="PS50922">
    <property type="entry name" value="TLC"/>
    <property type="match status" value="1"/>
</dbReference>
<comment type="caution">
    <text evidence="8">The sequence shown here is derived from an EMBL/GenBank/DDBJ whole genome shotgun (WGS) entry which is preliminary data.</text>
</comment>
<dbReference type="AlphaFoldDB" id="A0A9W9ZRB7"/>
<organism evidence="8 9">
    <name type="scientific">Desmophyllum pertusum</name>
    <dbReference type="NCBI Taxonomy" id="174260"/>
    <lineage>
        <taxon>Eukaryota</taxon>
        <taxon>Metazoa</taxon>
        <taxon>Cnidaria</taxon>
        <taxon>Anthozoa</taxon>
        <taxon>Hexacorallia</taxon>
        <taxon>Scleractinia</taxon>
        <taxon>Caryophylliina</taxon>
        <taxon>Caryophylliidae</taxon>
        <taxon>Desmophyllum</taxon>
    </lineage>
</organism>
<evidence type="ECO:0000259" key="7">
    <source>
        <dbReference type="PROSITE" id="PS50922"/>
    </source>
</evidence>
<dbReference type="SMART" id="SM00724">
    <property type="entry name" value="TLC"/>
    <property type="match status" value="1"/>
</dbReference>
<evidence type="ECO:0000256" key="3">
    <source>
        <dbReference type="ARBA" id="ARBA00022989"/>
    </source>
</evidence>
<keyword evidence="3 6" id="KW-1133">Transmembrane helix</keyword>
<dbReference type="GO" id="GO:0055088">
    <property type="term" value="P:lipid homeostasis"/>
    <property type="evidence" value="ECO:0007669"/>
    <property type="project" value="TreeGrafter"/>
</dbReference>
<gene>
    <name evidence="8" type="primary">TMEM56</name>
    <name evidence="8" type="ORF">OS493_008574</name>
</gene>
<sequence length="249" mass="28592">MNESGVDESLQEGKGCSLYIYTSAASFVFCLFLFYVISPRFSSLISTGYRELPVAKKLDWDTRIGSNLHAVVVSSISLYCFFFDAETTSNPIVNDAILVRMQIAITMGYILADFLIIILSYKYIGDLFTVVHHIMAIWAYYFVVVYGVLTYFANLRQLAEISTPFVNQRWFFDAISHPRSSRGFFVNGYVMGGSFFLCRIMIMPIYYYKCYSVWGTEEQRNLGVLISFYWISTCIVLDAINFLLVRQDS</sequence>
<dbReference type="EMBL" id="MU825876">
    <property type="protein sequence ID" value="KAJ7386446.1"/>
    <property type="molecule type" value="Genomic_DNA"/>
</dbReference>
<evidence type="ECO:0000313" key="8">
    <source>
        <dbReference type="EMBL" id="KAJ7386446.1"/>
    </source>
</evidence>
<dbReference type="Proteomes" id="UP001163046">
    <property type="component" value="Unassembled WGS sequence"/>
</dbReference>
<dbReference type="InterPro" id="IPR006634">
    <property type="entry name" value="TLC-dom"/>
</dbReference>
<dbReference type="PANTHER" id="PTHR13439:SF0">
    <property type="entry name" value="TOPOISOMERASE I DAMAGE AFFECTED PROTEIN 4"/>
    <property type="match status" value="1"/>
</dbReference>
<keyword evidence="9" id="KW-1185">Reference proteome</keyword>
<feature type="transmembrane region" description="Helical" evidence="6">
    <location>
        <begin position="184"/>
        <end position="207"/>
    </location>
</feature>
<dbReference type="OrthoDB" id="10266980at2759"/>
<comment type="subcellular location">
    <subcellularLocation>
        <location evidence="1">Membrane</location>
        <topology evidence="1">Multi-pass membrane protein</topology>
    </subcellularLocation>
</comment>
<evidence type="ECO:0000256" key="5">
    <source>
        <dbReference type="PROSITE-ProRule" id="PRU00205"/>
    </source>
</evidence>
<keyword evidence="2 5" id="KW-0812">Transmembrane</keyword>
<reference evidence="8" key="1">
    <citation type="submission" date="2023-01" db="EMBL/GenBank/DDBJ databases">
        <title>Genome assembly of the deep-sea coral Lophelia pertusa.</title>
        <authorList>
            <person name="Herrera S."/>
            <person name="Cordes E."/>
        </authorList>
    </citation>
    <scope>NUCLEOTIDE SEQUENCE</scope>
    <source>
        <strain evidence="8">USNM1676648</strain>
        <tissue evidence="8">Polyp</tissue>
    </source>
</reference>
<keyword evidence="4 5" id="KW-0472">Membrane</keyword>
<evidence type="ECO:0000256" key="4">
    <source>
        <dbReference type="ARBA" id="ARBA00023136"/>
    </source>
</evidence>
<evidence type="ECO:0000256" key="1">
    <source>
        <dbReference type="ARBA" id="ARBA00004141"/>
    </source>
</evidence>
<evidence type="ECO:0000256" key="2">
    <source>
        <dbReference type="ARBA" id="ARBA00022692"/>
    </source>
</evidence>
<dbReference type="InterPro" id="IPR050846">
    <property type="entry name" value="TLCD"/>
</dbReference>
<feature type="transmembrane region" description="Helical" evidence="6">
    <location>
        <begin position="130"/>
        <end position="152"/>
    </location>
</feature>
<feature type="domain" description="TLC" evidence="7">
    <location>
        <begin position="55"/>
        <end position="249"/>
    </location>
</feature>
<protein>
    <submittedName>
        <fullName evidence="8">TLC domain</fullName>
    </submittedName>
</protein>
<evidence type="ECO:0000256" key="6">
    <source>
        <dbReference type="SAM" id="Phobius"/>
    </source>
</evidence>
<feature type="transmembrane region" description="Helical" evidence="6">
    <location>
        <begin position="18"/>
        <end position="37"/>
    </location>
</feature>
<feature type="transmembrane region" description="Helical" evidence="6">
    <location>
        <begin position="227"/>
        <end position="245"/>
    </location>
</feature>
<dbReference type="GO" id="GO:0005783">
    <property type="term" value="C:endoplasmic reticulum"/>
    <property type="evidence" value="ECO:0007669"/>
    <property type="project" value="TreeGrafter"/>
</dbReference>
<proteinExistence type="predicted"/>
<name>A0A9W9ZRB7_9CNID</name>
<dbReference type="PANTHER" id="PTHR13439">
    <property type="entry name" value="CT120 PROTEIN"/>
    <property type="match status" value="1"/>
</dbReference>
<feature type="transmembrane region" description="Helical" evidence="6">
    <location>
        <begin position="103"/>
        <end position="124"/>
    </location>
</feature>
<dbReference type="GO" id="GO:0016020">
    <property type="term" value="C:membrane"/>
    <property type="evidence" value="ECO:0007669"/>
    <property type="project" value="UniProtKB-SubCell"/>
</dbReference>
<dbReference type="Pfam" id="PF03798">
    <property type="entry name" value="TRAM_LAG1_CLN8"/>
    <property type="match status" value="1"/>
</dbReference>
<evidence type="ECO:0000313" key="9">
    <source>
        <dbReference type="Proteomes" id="UP001163046"/>
    </source>
</evidence>